<name>A0A1F7RVW3_9BACT</name>
<dbReference type="AlphaFoldDB" id="A0A1F7RVW3"/>
<evidence type="ECO:0000313" key="4">
    <source>
        <dbReference type="Proteomes" id="UP000179266"/>
    </source>
</evidence>
<keyword evidence="1" id="KW-1133">Transmembrane helix</keyword>
<protein>
    <recommendedName>
        <fullName evidence="2">Right handed beta helix domain-containing protein</fullName>
    </recommendedName>
</protein>
<comment type="caution">
    <text evidence="3">The sequence shown here is derived from an EMBL/GenBank/DDBJ whole genome shotgun (WGS) entry which is preliminary data.</text>
</comment>
<feature type="transmembrane region" description="Helical" evidence="1">
    <location>
        <begin position="407"/>
        <end position="425"/>
    </location>
</feature>
<dbReference type="InterPro" id="IPR011050">
    <property type="entry name" value="Pectin_lyase_fold/virulence"/>
</dbReference>
<dbReference type="InterPro" id="IPR039448">
    <property type="entry name" value="Beta_helix"/>
</dbReference>
<dbReference type="EMBL" id="MGDD01000165">
    <property type="protein sequence ID" value="OGL45692.1"/>
    <property type="molecule type" value="Genomic_DNA"/>
</dbReference>
<dbReference type="SMART" id="SM00710">
    <property type="entry name" value="PbH1"/>
    <property type="match status" value="4"/>
</dbReference>
<dbReference type="InterPro" id="IPR006626">
    <property type="entry name" value="PbH1"/>
</dbReference>
<proteinExistence type="predicted"/>
<dbReference type="Gene3D" id="2.160.20.10">
    <property type="entry name" value="Single-stranded right-handed beta-helix, Pectin lyase-like"/>
    <property type="match status" value="1"/>
</dbReference>
<keyword evidence="1" id="KW-0472">Membrane</keyword>
<evidence type="ECO:0000259" key="2">
    <source>
        <dbReference type="Pfam" id="PF13229"/>
    </source>
</evidence>
<feature type="domain" description="Right handed beta helix" evidence="2">
    <location>
        <begin position="89"/>
        <end position="244"/>
    </location>
</feature>
<dbReference type="SUPFAM" id="SSF51126">
    <property type="entry name" value="Pectin lyase-like"/>
    <property type="match status" value="1"/>
</dbReference>
<gene>
    <name evidence="3" type="ORF">A2161_08645</name>
</gene>
<dbReference type="Proteomes" id="UP000179266">
    <property type="component" value="Unassembled WGS sequence"/>
</dbReference>
<sequence>MRMGFICIMITGVLFFVMTSVCYALIVVPDDISTIQAALNTALSGETVYVKPGVYKEFLTMYISKEYHLVGEDRDTTIIDGNLTGIPLQINTNKNVTVESLTLQNSSADGILATLPSQFEICNCLVTNNNDNGISINHLNYNIQYCEITHNKSKGIYSLEWSSGEIQDSYIGYNVCAIALDNFNWADIHNNIIEYNSPGSCSVLYTLNSFDINVYNNIIRYNNSDYAGIIYVSGSGATFTNNFFYRNSSKGSLGNIVGMTYVINNTIIENTCTLGGGGIVVYCGEIINNIIAFNSNYGIFFDSSAHEVQNNNIFGNIPAEIHDLTKDYDDIDEFNREHGAIGNISCDTMFISSGDYHITETSCVVDKGTSYLAPATDLEGDSRPFGAGYDIGADEFIKTFVPVDEPTIIAVLFIFLGYIVQRLLLTNEGRYENDKRGSNNC</sequence>
<dbReference type="InterPro" id="IPR012334">
    <property type="entry name" value="Pectin_lyas_fold"/>
</dbReference>
<keyword evidence="1" id="KW-0812">Transmembrane</keyword>
<dbReference type="NCBIfam" id="NF041518">
    <property type="entry name" value="choice_anch_Q"/>
    <property type="match status" value="1"/>
</dbReference>
<evidence type="ECO:0000313" key="3">
    <source>
        <dbReference type="EMBL" id="OGL45692.1"/>
    </source>
</evidence>
<organism evidence="3 4">
    <name type="scientific">Candidatus Schekmanbacteria bacterium RBG_13_48_7</name>
    <dbReference type="NCBI Taxonomy" id="1817878"/>
    <lineage>
        <taxon>Bacteria</taxon>
        <taxon>Candidatus Schekmaniibacteriota</taxon>
    </lineage>
</organism>
<reference evidence="3 4" key="1">
    <citation type="journal article" date="2016" name="Nat. Commun.">
        <title>Thousands of microbial genomes shed light on interconnected biogeochemical processes in an aquifer system.</title>
        <authorList>
            <person name="Anantharaman K."/>
            <person name="Brown C.T."/>
            <person name="Hug L.A."/>
            <person name="Sharon I."/>
            <person name="Castelle C.J."/>
            <person name="Probst A.J."/>
            <person name="Thomas B.C."/>
            <person name="Singh A."/>
            <person name="Wilkins M.J."/>
            <person name="Karaoz U."/>
            <person name="Brodie E.L."/>
            <person name="Williams K.H."/>
            <person name="Hubbard S.S."/>
            <person name="Banfield J.F."/>
        </authorList>
    </citation>
    <scope>NUCLEOTIDE SEQUENCE [LARGE SCALE GENOMIC DNA]</scope>
</reference>
<dbReference type="InterPro" id="IPR059226">
    <property type="entry name" value="Choice_anch_Q_dom"/>
</dbReference>
<evidence type="ECO:0000256" key="1">
    <source>
        <dbReference type="SAM" id="Phobius"/>
    </source>
</evidence>
<dbReference type="Pfam" id="PF13229">
    <property type="entry name" value="Beta_helix"/>
    <property type="match status" value="1"/>
</dbReference>
<accession>A0A1F7RVW3</accession>